<dbReference type="EMBL" id="FUYR01000009">
    <property type="protein sequence ID" value="SKB94767.1"/>
    <property type="molecule type" value="Genomic_DNA"/>
</dbReference>
<organism evidence="1 2">
    <name type="scientific">Daejeonella lutea</name>
    <dbReference type="NCBI Taxonomy" id="572036"/>
    <lineage>
        <taxon>Bacteria</taxon>
        <taxon>Pseudomonadati</taxon>
        <taxon>Bacteroidota</taxon>
        <taxon>Sphingobacteriia</taxon>
        <taxon>Sphingobacteriales</taxon>
        <taxon>Sphingobacteriaceae</taxon>
        <taxon>Daejeonella</taxon>
    </lineage>
</organism>
<gene>
    <name evidence="1" type="ORF">SAMN05661099_3649</name>
</gene>
<proteinExistence type="predicted"/>
<name>A0A1T5FF70_9SPHI</name>
<evidence type="ECO:0000313" key="2">
    <source>
        <dbReference type="Proteomes" id="UP000189981"/>
    </source>
</evidence>
<accession>A0A1T5FF70</accession>
<keyword evidence="2" id="KW-1185">Reference proteome</keyword>
<reference evidence="2" key="1">
    <citation type="submission" date="2017-02" db="EMBL/GenBank/DDBJ databases">
        <authorList>
            <person name="Varghese N."/>
            <person name="Submissions S."/>
        </authorList>
    </citation>
    <scope>NUCLEOTIDE SEQUENCE [LARGE SCALE GENOMIC DNA]</scope>
    <source>
        <strain evidence="2">DSM 22385</strain>
    </source>
</reference>
<protein>
    <submittedName>
        <fullName evidence="1">Uncharacterized protein</fullName>
    </submittedName>
</protein>
<sequence length="44" mass="5017">MQAALVVAELHSQSKKYIVTIGKVLPSNRQDFLYLYDGSKDELF</sequence>
<dbReference type="Proteomes" id="UP000189981">
    <property type="component" value="Unassembled WGS sequence"/>
</dbReference>
<dbReference type="AlphaFoldDB" id="A0A1T5FF70"/>
<evidence type="ECO:0000313" key="1">
    <source>
        <dbReference type="EMBL" id="SKB94767.1"/>
    </source>
</evidence>